<dbReference type="NCBIfam" id="NF033587">
    <property type="entry name" value="transpos_IS6"/>
    <property type="match status" value="1"/>
</dbReference>
<keyword evidence="2" id="KW-0238">DNA-binding</keyword>
<dbReference type="InterPro" id="IPR047930">
    <property type="entry name" value="Transpos_IS6"/>
</dbReference>
<evidence type="ECO:0000259" key="4">
    <source>
        <dbReference type="Pfam" id="PF13610"/>
    </source>
</evidence>
<feature type="domain" description="DDE" evidence="4">
    <location>
        <begin position="74"/>
        <end position="201"/>
    </location>
</feature>
<evidence type="ECO:0000313" key="5">
    <source>
        <dbReference type="EMBL" id="EDQ34910.1"/>
    </source>
</evidence>
<evidence type="ECO:0000256" key="1">
    <source>
        <dbReference type="ARBA" id="ARBA00022578"/>
    </source>
</evidence>
<keyword evidence="3" id="KW-0233">DNA recombination</keyword>
<evidence type="ECO:0000313" key="6">
    <source>
        <dbReference type="Proteomes" id="UP000004291"/>
    </source>
</evidence>
<accession>A9D027</accession>
<gene>
    <name evidence="5" type="ORF">HPDFL43_01895</name>
</gene>
<dbReference type="RefSeq" id="WP_007196171.1">
    <property type="nucleotide sequence ID" value="NZ_CM002917.1"/>
</dbReference>
<dbReference type="AlphaFoldDB" id="A9D027"/>
<keyword evidence="1" id="KW-0815">Transposition</keyword>
<organism evidence="5 6">
    <name type="scientific">Hoeflea phototrophica (strain DSM 17068 / NCIMB 14078 / DFL-43)</name>
    <dbReference type="NCBI Taxonomy" id="411684"/>
    <lineage>
        <taxon>Bacteria</taxon>
        <taxon>Pseudomonadati</taxon>
        <taxon>Pseudomonadota</taxon>
        <taxon>Alphaproteobacteria</taxon>
        <taxon>Hyphomicrobiales</taxon>
        <taxon>Rhizobiaceae</taxon>
        <taxon>Hoeflea</taxon>
    </lineage>
</organism>
<dbReference type="GO" id="GO:0006310">
    <property type="term" value="P:DNA recombination"/>
    <property type="evidence" value="ECO:0007669"/>
    <property type="project" value="UniProtKB-KW"/>
</dbReference>
<evidence type="ECO:0000256" key="3">
    <source>
        <dbReference type="ARBA" id="ARBA00023172"/>
    </source>
</evidence>
<dbReference type="GO" id="GO:0003677">
    <property type="term" value="F:DNA binding"/>
    <property type="evidence" value="ECO:0007669"/>
    <property type="project" value="UniProtKB-KW"/>
</dbReference>
<protein>
    <submittedName>
        <fullName evidence="5">Transposase</fullName>
    </submittedName>
</protein>
<reference evidence="5 6" key="1">
    <citation type="submission" date="2007-10" db="EMBL/GenBank/DDBJ databases">
        <authorList>
            <person name="Wagner-Dobler I."/>
            <person name="Ferriera S."/>
            <person name="Johnson J."/>
            <person name="Kravitz S."/>
            <person name="Beeson K."/>
            <person name="Sutton G."/>
            <person name="Rogers Y.-H."/>
            <person name="Friedman R."/>
            <person name="Frazier M."/>
            <person name="Venter J.C."/>
        </authorList>
    </citation>
    <scope>NUCLEOTIDE SEQUENCE [LARGE SCALE GENOMIC DNA]</scope>
    <source>
        <strain evidence="5 6">DFL-43</strain>
    </source>
</reference>
<sequence length="231" mass="26882">MKQPNYRRHRFPPEIIQLAVWLYFRFPLSFRDVEDLLAERGIDTSYETVRRWSLKFGLVFAAKLRRARPTPGTCWHLDEVFVLINGKRMYLWRAVDSEGEVLDILVQARRNRKAALKLMRKLLKKQGYSPDAVVTDKLPSYSAALGNLGMKAKHVTVWRSNNRAENSHLPVRLRERRMQHFKSAGSAQRFLSTHAAVYNTFNVQRPLISRKTLRKFRGDAMATWQSAAAII</sequence>
<dbReference type="Pfam" id="PF13610">
    <property type="entry name" value="DDE_Tnp_IS240"/>
    <property type="match status" value="1"/>
</dbReference>
<dbReference type="EMBL" id="ABIA03000002">
    <property type="protein sequence ID" value="EDQ34910.1"/>
    <property type="molecule type" value="Genomic_DNA"/>
</dbReference>
<dbReference type="GO" id="GO:0032196">
    <property type="term" value="P:transposition"/>
    <property type="evidence" value="ECO:0007669"/>
    <property type="project" value="UniProtKB-KW"/>
</dbReference>
<dbReference type="InterPro" id="IPR052183">
    <property type="entry name" value="IS_Transposase"/>
</dbReference>
<dbReference type="InterPro" id="IPR032874">
    <property type="entry name" value="DDE_dom"/>
</dbReference>
<reference evidence="5 6" key="2">
    <citation type="submission" date="2012-06" db="EMBL/GenBank/DDBJ databases">
        <authorList>
            <person name="Fiebig A."/>
        </authorList>
    </citation>
    <scope>NUCLEOTIDE SEQUENCE [LARGE SCALE GENOMIC DNA]</scope>
    <source>
        <strain evidence="5 6">DFL-43</strain>
    </source>
</reference>
<dbReference type="PANTHER" id="PTHR35528:SF3">
    <property type="entry name" value="BLL1675 PROTEIN"/>
    <property type="match status" value="1"/>
</dbReference>
<proteinExistence type="predicted"/>
<comment type="caution">
    <text evidence="5">The sequence shown here is derived from an EMBL/GenBank/DDBJ whole genome shotgun (WGS) entry which is preliminary data.</text>
</comment>
<name>A9D027_HOEPD</name>
<evidence type="ECO:0000256" key="2">
    <source>
        <dbReference type="ARBA" id="ARBA00023125"/>
    </source>
</evidence>
<dbReference type="eggNOG" id="COG3316">
    <property type="taxonomic scope" value="Bacteria"/>
</dbReference>
<keyword evidence="6" id="KW-1185">Reference proteome</keyword>
<dbReference type="PANTHER" id="PTHR35528">
    <property type="entry name" value="BLL1675 PROTEIN"/>
    <property type="match status" value="1"/>
</dbReference>
<dbReference type="OrthoDB" id="4315389at2"/>
<dbReference type="HOGENOM" id="CLU_067322_1_2_5"/>
<dbReference type="Proteomes" id="UP000004291">
    <property type="component" value="Chromosome"/>
</dbReference>